<reference evidence="1 2" key="1">
    <citation type="submission" date="2020-05" db="EMBL/GenBank/DDBJ databases">
        <title>Vigna angularis (adzuki bean) Var. LongXiaoDou No. 4 denovo assembly.</title>
        <authorList>
            <person name="Xiang H."/>
        </authorList>
    </citation>
    <scope>NUCLEOTIDE SEQUENCE [LARGE SCALE GENOMIC DNA]</scope>
    <source>
        <tissue evidence="1">Leaf</tissue>
    </source>
</reference>
<dbReference type="AlphaFoldDB" id="A0A8T0LG18"/>
<accession>A0A8T0LG18</accession>
<organism evidence="1 2">
    <name type="scientific">Phaseolus angularis</name>
    <name type="common">Azuki bean</name>
    <name type="synonym">Vigna angularis</name>
    <dbReference type="NCBI Taxonomy" id="3914"/>
    <lineage>
        <taxon>Eukaryota</taxon>
        <taxon>Viridiplantae</taxon>
        <taxon>Streptophyta</taxon>
        <taxon>Embryophyta</taxon>
        <taxon>Tracheophyta</taxon>
        <taxon>Spermatophyta</taxon>
        <taxon>Magnoliopsida</taxon>
        <taxon>eudicotyledons</taxon>
        <taxon>Gunneridae</taxon>
        <taxon>Pentapetalae</taxon>
        <taxon>rosids</taxon>
        <taxon>fabids</taxon>
        <taxon>Fabales</taxon>
        <taxon>Fabaceae</taxon>
        <taxon>Papilionoideae</taxon>
        <taxon>50 kb inversion clade</taxon>
        <taxon>NPAAA clade</taxon>
        <taxon>indigoferoid/millettioid clade</taxon>
        <taxon>Phaseoleae</taxon>
        <taxon>Vigna</taxon>
    </lineage>
</organism>
<proteinExistence type="predicted"/>
<sequence length="93" mass="10654">MKMMEKRKKDIVSIHTCVDGEEEDKNVCDEKSGWRRKEEVISSDEVCILCVFVCEVEDKDVGKGNGRRFVICNVDGVPRENPNLTPYDVFKGQ</sequence>
<dbReference type="Proteomes" id="UP000743370">
    <property type="component" value="Unassembled WGS sequence"/>
</dbReference>
<comment type="caution">
    <text evidence="1">The sequence shown here is derived from an EMBL/GenBank/DDBJ whole genome shotgun (WGS) entry which is preliminary data.</text>
</comment>
<evidence type="ECO:0000313" key="2">
    <source>
        <dbReference type="Proteomes" id="UP000743370"/>
    </source>
</evidence>
<name>A0A8T0LG18_PHAAN</name>
<protein>
    <submittedName>
        <fullName evidence="1">Uncharacterized protein</fullName>
    </submittedName>
</protein>
<gene>
    <name evidence="1" type="ORF">HKW66_Vig0003330</name>
</gene>
<dbReference type="EMBL" id="JABFOF010000001">
    <property type="protein sequence ID" value="KAG2409668.1"/>
    <property type="molecule type" value="Genomic_DNA"/>
</dbReference>
<evidence type="ECO:0000313" key="1">
    <source>
        <dbReference type="EMBL" id="KAG2409668.1"/>
    </source>
</evidence>